<dbReference type="Proteomes" id="UP001251528">
    <property type="component" value="Unassembled WGS sequence"/>
</dbReference>
<feature type="region of interest" description="Disordered" evidence="2">
    <location>
        <begin position="92"/>
        <end position="131"/>
    </location>
</feature>
<dbReference type="PANTHER" id="PTHR37534">
    <property type="entry name" value="TRANSCRIPTIONAL ACTIVATOR PROTEIN UGA3"/>
    <property type="match status" value="1"/>
</dbReference>
<reference evidence="3" key="1">
    <citation type="submission" date="2023-06" db="EMBL/GenBank/DDBJ databases">
        <title>Conoideocrella luteorostrata (Hypocreales: Clavicipitaceae), a potential biocontrol fungus for elongate hemlock scale in United States Christmas tree production areas.</title>
        <authorList>
            <person name="Barrett H."/>
            <person name="Lovett B."/>
            <person name="Macias A.M."/>
            <person name="Stajich J.E."/>
            <person name="Kasson M.T."/>
        </authorList>
    </citation>
    <scope>NUCLEOTIDE SEQUENCE</scope>
    <source>
        <strain evidence="3">ARSEF 14590</strain>
    </source>
</reference>
<dbReference type="GO" id="GO:0000976">
    <property type="term" value="F:transcription cis-regulatory region binding"/>
    <property type="evidence" value="ECO:0007669"/>
    <property type="project" value="TreeGrafter"/>
</dbReference>
<proteinExistence type="predicted"/>
<evidence type="ECO:0000256" key="2">
    <source>
        <dbReference type="SAM" id="MobiDB-lite"/>
    </source>
</evidence>
<evidence type="ECO:0000256" key="1">
    <source>
        <dbReference type="ARBA" id="ARBA00023242"/>
    </source>
</evidence>
<gene>
    <name evidence="3" type="ORF">QQS21_007269</name>
</gene>
<keyword evidence="1" id="KW-0539">Nucleus</keyword>
<organism evidence="3 4">
    <name type="scientific">Conoideocrella luteorostrata</name>
    <dbReference type="NCBI Taxonomy" id="1105319"/>
    <lineage>
        <taxon>Eukaryota</taxon>
        <taxon>Fungi</taxon>
        <taxon>Dikarya</taxon>
        <taxon>Ascomycota</taxon>
        <taxon>Pezizomycotina</taxon>
        <taxon>Sordariomycetes</taxon>
        <taxon>Hypocreomycetidae</taxon>
        <taxon>Hypocreales</taxon>
        <taxon>Clavicipitaceae</taxon>
        <taxon>Conoideocrella</taxon>
    </lineage>
</organism>
<dbReference type="GO" id="GO:0003700">
    <property type="term" value="F:DNA-binding transcription factor activity"/>
    <property type="evidence" value="ECO:0007669"/>
    <property type="project" value="TreeGrafter"/>
</dbReference>
<sequence length="551" mass="61126">MKEAGAHPFYLRAQSDEKKPSCTSCQSRSVTCAYPDLQFIPKSTIGDEAPSRTSSYSRIKVCTPTFLFTASLPSLPSPRLLDETHGSHEYKFVNEPLSPVSKSGDKSSQSGSPALPATQLDVRGGGNAYPGSSSSITIDSLLTTTLLNEPRKKERPLVDWDGYFDTDSVSEGRRHAALLRHFRYKMVPWMEAGNPASQFGVDVMFLAQENPEIQAVIIEIASERLGLLRETKESGGPRRRSEMRRHSLQEPVKVLTDSLLATSAYLHCGPLKWRDSASPELQELNSDMSASDIDEPLQTLCKLHSRFDLASSLLLRRAPLTSSSFYAPGANPVAWDTESPTASHNWSLYHLTICLHFIHDPTQSFAHQLLQTSSRNAGPPLSSYPQVSAKWMALWESCQIWRGRRPLPMRPIVDIGNIEAGQIDTQADASFPIQVYTNALAIQSNILYHITSLLLLLNKPRLLKLTGYQASHVSQSWHAQSIAGIACTNDFAEQWDPILVAALLLIARDLTHASQQSALMTCLQKVTAGTGLRLEREVEELQEHWRTGRLL</sequence>
<dbReference type="AlphaFoldDB" id="A0AAJ0CLE7"/>
<dbReference type="GO" id="GO:0045944">
    <property type="term" value="P:positive regulation of transcription by RNA polymerase II"/>
    <property type="evidence" value="ECO:0007669"/>
    <property type="project" value="TreeGrafter"/>
</dbReference>
<evidence type="ECO:0008006" key="5">
    <source>
        <dbReference type="Google" id="ProtNLM"/>
    </source>
</evidence>
<evidence type="ECO:0000313" key="3">
    <source>
        <dbReference type="EMBL" id="KAK2595015.1"/>
    </source>
</evidence>
<name>A0AAJ0CLE7_9HYPO</name>
<dbReference type="EMBL" id="JASWJB010000146">
    <property type="protein sequence ID" value="KAK2595015.1"/>
    <property type="molecule type" value="Genomic_DNA"/>
</dbReference>
<keyword evidence="4" id="KW-1185">Reference proteome</keyword>
<feature type="compositionally biased region" description="Low complexity" evidence="2">
    <location>
        <begin position="98"/>
        <end position="113"/>
    </location>
</feature>
<dbReference type="GO" id="GO:0005634">
    <property type="term" value="C:nucleus"/>
    <property type="evidence" value="ECO:0007669"/>
    <property type="project" value="TreeGrafter"/>
</dbReference>
<evidence type="ECO:0000313" key="4">
    <source>
        <dbReference type="Proteomes" id="UP001251528"/>
    </source>
</evidence>
<comment type="caution">
    <text evidence="3">The sequence shown here is derived from an EMBL/GenBank/DDBJ whole genome shotgun (WGS) entry which is preliminary data.</text>
</comment>
<protein>
    <recommendedName>
        <fullName evidence="5">Zn(2)-C6 fungal-type domain-containing protein</fullName>
    </recommendedName>
</protein>
<accession>A0AAJ0CLE7</accession>
<dbReference type="PANTHER" id="PTHR37534:SF4">
    <property type="entry name" value="ZN(II)2CYS6 TRANSCRIPTION FACTOR (EUROFUNG)"/>
    <property type="match status" value="1"/>
</dbReference>